<dbReference type="PANTHER" id="PTHR43781">
    <property type="entry name" value="SACCHAROPINE DEHYDROGENASE"/>
    <property type="match status" value="1"/>
</dbReference>
<organism evidence="2 3">
    <name type="scientific">Vreelandella sedimenti</name>
    <dbReference type="NCBI Taxonomy" id="2729618"/>
    <lineage>
        <taxon>Bacteria</taxon>
        <taxon>Pseudomonadati</taxon>
        <taxon>Pseudomonadota</taxon>
        <taxon>Gammaproteobacteria</taxon>
        <taxon>Oceanospirillales</taxon>
        <taxon>Halomonadaceae</taxon>
        <taxon>Vreelandella</taxon>
    </lineage>
</organism>
<dbReference type="Gene3D" id="3.40.50.720">
    <property type="entry name" value="NAD(P)-binding Rossmann-like Domain"/>
    <property type="match status" value="1"/>
</dbReference>
<comment type="caution">
    <text evidence="2">The sequence shown here is derived from an EMBL/GenBank/DDBJ whole genome shotgun (WGS) entry which is preliminary data.</text>
</comment>
<keyword evidence="3" id="KW-1185">Reference proteome</keyword>
<dbReference type="AlphaFoldDB" id="A0A7Z0N8X9"/>
<dbReference type="EMBL" id="JACCGK010000010">
    <property type="protein sequence ID" value="NYT73354.1"/>
    <property type="molecule type" value="Genomic_DNA"/>
</dbReference>
<dbReference type="PANTHER" id="PTHR43781:SF1">
    <property type="entry name" value="SACCHAROPINE DEHYDROGENASE"/>
    <property type="match status" value="1"/>
</dbReference>
<evidence type="ECO:0000259" key="1">
    <source>
        <dbReference type="Pfam" id="PF03435"/>
    </source>
</evidence>
<evidence type="ECO:0000313" key="2">
    <source>
        <dbReference type="EMBL" id="NYT73354.1"/>
    </source>
</evidence>
<feature type="domain" description="Saccharopine dehydrogenase NADP binding" evidence="1">
    <location>
        <begin position="5"/>
        <end position="124"/>
    </location>
</feature>
<accession>A0A7Z0N8X9</accession>
<reference evidence="2 3" key="1">
    <citation type="submission" date="2020-07" db="EMBL/GenBank/DDBJ databases">
        <title>Halomonas sp. QX-2 draft genome sequence.</title>
        <authorList>
            <person name="Qiu X."/>
        </authorList>
    </citation>
    <scope>NUCLEOTIDE SEQUENCE [LARGE SCALE GENOMIC DNA]</scope>
    <source>
        <strain evidence="2 3">QX-2</strain>
    </source>
</reference>
<dbReference type="Proteomes" id="UP000520876">
    <property type="component" value="Unassembled WGS sequence"/>
</dbReference>
<proteinExistence type="predicted"/>
<gene>
    <name evidence="2" type="ORF">HZU72_13065</name>
</gene>
<dbReference type="InterPro" id="IPR005097">
    <property type="entry name" value="Sacchrp_dh_NADP-bd"/>
</dbReference>
<dbReference type="InterPro" id="IPR036291">
    <property type="entry name" value="NAD(P)-bd_dom_sf"/>
</dbReference>
<protein>
    <submittedName>
        <fullName evidence="2">Saccharopine dehydrogenase NADP-binding domain-containing protein</fullName>
    </submittedName>
</protein>
<sequence length="336" mass="34741">MKTLMIYGAAGYTGGMAAEHAASAGIHLVVAGRVKDRESLDILAGRLGADIRLFSLDDPEAIARSLEGISVLLNAAGPFMNTAKPLMSAAIRAGVHYLDFSAELDTYRQALALDGQARAAGVMLLPGSGGSVAMLGSLAGHAVARVSNPRKISIALKVAGGMSRGSVTSASQNITTETLHLVGGELVARSPEEVRDFDFGEGPLSSFPVTLPDLVTLHQATGVRDIETFVHVAAGAFPDGDVNELPAGPSSDERAANRYHAVAEVTDMDGSVARSVLDTVNGYTFTAMAAAEAARRVLAGEVQPGFQTPAGLFGHGFAESIADTRIIDVTPSEEGD</sequence>
<evidence type="ECO:0000313" key="3">
    <source>
        <dbReference type="Proteomes" id="UP000520876"/>
    </source>
</evidence>
<dbReference type="Pfam" id="PF03435">
    <property type="entry name" value="Sacchrp_dh_NADP"/>
    <property type="match status" value="1"/>
</dbReference>
<dbReference type="SUPFAM" id="SSF51735">
    <property type="entry name" value="NAD(P)-binding Rossmann-fold domains"/>
    <property type="match status" value="1"/>
</dbReference>
<name>A0A7Z0N8X9_9GAMM</name>